<name>A0A8K0L325_9PEZI</name>
<protein>
    <recommendedName>
        <fullName evidence="4">RING-type domain-containing protein</fullName>
    </recommendedName>
</protein>
<feature type="compositionally biased region" description="Basic residues" evidence="1">
    <location>
        <begin position="852"/>
        <end position="861"/>
    </location>
</feature>
<proteinExistence type="predicted"/>
<feature type="compositionally biased region" description="Basic and acidic residues" evidence="1">
    <location>
        <begin position="427"/>
        <end position="437"/>
    </location>
</feature>
<feature type="compositionally biased region" description="Basic and acidic residues" evidence="1">
    <location>
        <begin position="140"/>
        <end position="152"/>
    </location>
</feature>
<feature type="compositionally biased region" description="Basic and acidic residues" evidence="1">
    <location>
        <begin position="554"/>
        <end position="599"/>
    </location>
</feature>
<dbReference type="EMBL" id="JAESVG020000003">
    <property type="protein sequence ID" value="KAG8628789.1"/>
    <property type="molecule type" value="Genomic_DNA"/>
</dbReference>
<feature type="region of interest" description="Disordered" evidence="1">
    <location>
        <begin position="396"/>
        <end position="861"/>
    </location>
</feature>
<sequence length="861" mass="97280">MALPKAVNAKSQREMYDEIAPFLKPEAIPAKLRCATCSQLNLNASKLPCCDQSICETCSQNLPETCPVCTHSPLDRTLLSPHKALRMTVTAFLRAEMKKRAPKSEPARQKEEIKPFVEPEKSATPLETVEPVQADSLIDPSREADEKLDQEQHLGVATPTDAVTSIEAVEPVTEVAEGAVSNQDEHAHEGDGDHAPGDADNEGNNAGEADQTSSNMNPMQMGMQGAGFGGFNNMMGMPNMAMGMPNMFGGFGGMGMGNMNAMNMSMMNGYGWNGQQAYAGNYGYYPNDGYNQSFGNGMQQYHNQGNYNRFHGQGSFRGRGRGFRGRGRFNQNYQEFHNQQGWNGDGMNGTFHGGGQQDYSNQAEDEAPTTANEQYSATDAGAVEHETNGVMEHDVGTIDQVPDDPQHNTTNTEGAQDLVSTTSDPILVREESQKTDKAAPVIPISEPPLNAPTGPKAMREPRPRRASHAPFVHEERRPSIAQSEQQSHTPRDDYREEKHSRHSSRDRHSKRDRSRSPRRDEESDEYTRDRKRRRDEREERYANDRHRSSKSSRHGRDGSRSPSRDQSGHGSRHDREKDRSSRDHREERESGRSKYDRKERSSKHGSRHDRRDDRDSDRDRRRYEREDDRPSKDSSRSRRKEYEYDDQVSRRSERSGRGENVRPDDHDDVESTERHSNGDRRKSNQTGSRDLGSRIEAGRRVRHEKDERRSSVNERPTPITPVDDGIGFRIKGRGSVDVTSKTTSKTDMTESNTAGRPEARRKEKTNGAKEAVEPGPEPEQSEPAADVDPYAAEREARQRERMAKEMKRRESATLGKRGRDEFDPPTGPKAEVRKRGRGSYHDDYEEDDSRREGRKHSGRWR</sequence>
<reference evidence="2" key="1">
    <citation type="submission" date="2021-07" db="EMBL/GenBank/DDBJ databases">
        <title>Elsinoe batatas strain:CRI-CJ2 Genome sequencing and assembly.</title>
        <authorList>
            <person name="Huang L."/>
        </authorList>
    </citation>
    <scope>NUCLEOTIDE SEQUENCE</scope>
    <source>
        <strain evidence="2">CRI-CJ2</strain>
    </source>
</reference>
<evidence type="ECO:0000313" key="2">
    <source>
        <dbReference type="EMBL" id="KAG8628789.1"/>
    </source>
</evidence>
<feature type="compositionally biased region" description="Basic and acidic residues" evidence="1">
    <location>
        <begin position="489"/>
        <end position="499"/>
    </location>
</feature>
<feature type="region of interest" description="Disordered" evidence="1">
    <location>
        <begin position="98"/>
        <end position="165"/>
    </location>
</feature>
<dbReference type="Proteomes" id="UP000809789">
    <property type="component" value="Unassembled WGS sequence"/>
</dbReference>
<feature type="compositionally biased region" description="Basic and acidic residues" evidence="1">
    <location>
        <begin position="609"/>
        <end position="682"/>
    </location>
</feature>
<feature type="compositionally biased region" description="Basic and acidic residues" evidence="1">
    <location>
        <begin position="791"/>
        <end position="822"/>
    </location>
</feature>
<feature type="compositionally biased region" description="Basic and acidic residues" evidence="1">
    <location>
        <begin position="757"/>
        <end position="772"/>
    </location>
</feature>
<dbReference type="InterPro" id="IPR013083">
    <property type="entry name" value="Znf_RING/FYVE/PHD"/>
</dbReference>
<feature type="region of interest" description="Disordered" evidence="1">
    <location>
        <begin position="344"/>
        <end position="374"/>
    </location>
</feature>
<dbReference type="AlphaFoldDB" id="A0A8K0L325"/>
<gene>
    <name evidence="2" type="ORF">KVT40_002654</name>
</gene>
<evidence type="ECO:0000313" key="3">
    <source>
        <dbReference type="Proteomes" id="UP000809789"/>
    </source>
</evidence>
<feature type="region of interest" description="Disordered" evidence="1">
    <location>
        <begin position="178"/>
        <end position="221"/>
    </location>
</feature>
<keyword evidence="3" id="KW-1185">Reference proteome</keyword>
<feature type="compositionally biased region" description="Basic and acidic residues" evidence="1">
    <location>
        <begin position="535"/>
        <end position="546"/>
    </location>
</feature>
<evidence type="ECO:0008006" key="4">
    <source>
        <dbReference type="Google" id="ProtNLM"/>
    </source>
</evidence>
<feature type="compositionally biased region" description="Basic and acidic residues" evidence="1">
    <location>
        <begin position="183"/>
        <end position="197"/>
    </location>
</feature>
<feature type="compositionally biased region" description="Basic and acidic residues" evidence="1">
    <location>
        <begin position="98"/>
        <end position="121"/>
    </location>
</feature>
<evidence type="ECO:0000256" key="1">
    <source>
        <dbReference type="SAM" id="MobiDB-lite"/>
    </source>
</evidence>
<feature type="compositionally biased region" description="Gly residues" evidence="1">
    <location>
        <begin position="344"/>
        <end position="356"/>
    </location>
</feature>
<feature type="compositionally biased region" description="Basic residues" evidence="1">
    <location>
        <begin position="500"/>
        <end position="513"/>
    </location>
</feature>
<dbReference type="OrthoDB" id="106784at2759"/>
<feature type="compositionally biased region" description="Basic and acidic residues" evidence="1">
    <location>
        <begin position="514"/>
        <end position="528"/>
    </location>
</feature>
<comment type="caution">
    <text evidence="2">The sequence shown here is derived from an EMBL/GenBank/DDBJ whole genome shotgun (WGS) entry which is preliminary data.</text>
</comment>
<feature type="compositionally biased region" description="Low complexity" evidence="1">
    <location>
        <begin position="735"/>
        <end position="746"/>
    </location>
</feature>
<accession>A0A8K0L325</accession>
<feature type="compositionally biased region" description="Polar residues" evidence="1">
    <location>
        <begin position="407"/>
        <end position="424"/>
    </location>
</feature>
<dbReference type="Gene3D" id="3.30.40.10">
    <property type="entry name" value="Zinc/RING finger domain, C3HC4 (zinc finger)"/>
    <property type="match status" value="1"/>
</dbReference>
<feature type="compositionally biased region" description="Basic and acidic residues" evidence="1">
    <location>
        <begin position="691"/>
        <end position="712"/>
    </location>
</feature>
<organism evidence="2 3">
    <name type="scientific">Elsinoe batatas</name>
    <dbReference type="NCBI Taxonomy" id="2601811"/>
    <lineage>
        <taxon>Eukaryota</taxon>
        <taxon>Fungi</taxon>
        <taxon>Dikarya</taxon>
        <taxon>Ascomycota</taxon>
        <taxon>Pezizomycotina</taxon>
        <taxon>Dothideomycetes</taxon>
        <taxon>Dothideomycetidae</taxon>
        <taxon>Myriangiales</taxon>
        <taxon>Elsinoaceae</taxon>
        <taxon>Elsinoe</taxon>
    </lineage>
</organism>